<accession>A0AAD9GQ05</accession>
<keyword evidence="2" id="KW-1185">Reference proteome</keyword>
<reference evidence="1" key="1">
    <citation type="submission" date="2023-08" db="EMBL/GenBank/DDBJ databases">
        <title>Reference Genome Resource for the Citrus Pathogen Phytophthora citrophthora.</title>
        <authorList>
            <person name="Moller H."/>
            <person name="Coetzee B."/>
            <person name="Rose L.J."/>
            <person name="Van Niekerk J.M."/>
        </authorList>
    </citation>
    <scope>NUCLEOTIDE SEQUENCE</scope>
    <source>
        <strain evidence="1">STE-U-9442</strain>
    </source>
</reference>
<dbReference type="Proteomes" id="UP001259832">
    <property type="component" value="Unassembled WGS sequence"/>
</dbReference>
<organism evidence="1 2">
    <name type="scientific">Phytophthora citrophthora</name>
    <dbReference type="NCBI Taxonomy" id="4793"/>
    <lineage>
        <taxon>Eukaryota</taxon>
        <taxon>Sar</taxon>
        <taxon>Stramenopiles</taxon>
        <taxon>Oomycota</taxon>
        <taxon>Peronosporomycetes</taxon>
        <taxon>Peronosporales</taxon>
        <taxon>Peronosporaceae</taxon>
        <taxon>Phytophthora</taxon>
    </lineage>
</organism>
<comment type="caution">
    <text evidence="1">The sequence shown here is derived from an EMBL/GenBank/DDBJ whole genome shotgun (WGS) entry which is preliminary data.</text>
</comment>
<dbReference type="EMBL" id="JASMQC010000009">
    <property type="protein sequence ID" value="KAK1942582.1"/>
    <property type="molecule type" value="Genomic_DNA"/>
</dbReference>
<dbReference type="AlphaFoldDB" id="A0AAD9GQ05"/>
<evidence type="ECO:0000313" key="2">
    <source>
        <dbReference type="Proteomes" id="UP001259832"/>
    </source>
</evidence>
<proteinExistence type="predicted"/>
<sequence>MEATWGFETPWRTNRDDDVLGATWSFLHPWCDALKRRIEYNHSQYGDGQRGVQKRQLVVTLPMRKFCSDEEVFHAKFKQAREALALLSAVASVDQSAWKYLLSRHCGVNLGKEGGEKYEEVIPARFLAVLDVDETGKEGFESDLVEFCGVSQWKDQSEAFRADLEKIAGLGGNSQTINKQEEVRIPIRVLYRARQLFSKIGDRPVDDLVKIARAEETIKAQWETYRQNMVVEPRLLQCFFVLEPMIANFNNYGVNRGMSEIVHTLVSDNVWFSHLTLSLKLDSELKADEHLAIKSVGQLVTSVFDSSRRSSTDSNTQYYSAINQSLFQIDTVAVYCDTSLPSWTFEALLSTMVASQTTERLHLSLWVYSNVGNIPTATIWKWVAYALFSKRARSTLKSLVLTSIGSMTVADIEAFTAVMTSEHPENELFGLFSDQGTECYAVLQPKPRICHQFGEEVQELMLDLPATQVQTFHDDGQSEWVNAIVPGYGRCLLRRDELGSITDSRDNHGGISSLSIELKGLDGQVMNGFWKFLEAVGPSLQLLTLDSLCIDFDCTRILQCCPKLEELSLRSRVVDVRFNFQDLNDCAATFTTDWTDVVAAATDLQDSNNLFTRALRQLRVRLNCVRNAGEELDEVRIKSCIVELLRMLEVNETLEFLDVVAPTEYYEYFDVFRAHHLKPISRSVPLSMESKVAFLSILSNTVEVDTKSGHVQLGQHVLYQILEFAAPPIARQVYFREWDWLDAYNGVPL</sequence>
<evidence type="ECO:0000313" key="1">
    <source>
        <dbReference type="EMBL" id="KAK1942582.1"/>
    </source>
</evidence>
<gene>
    <name evidence="1" type="ORF">P3T76_006081</name>
</gene>
<protein>
    <submittedName>
        <fullName evidence="1">Uncharacterized protein</fullName>
    </submittedName>
</protein>
<name>A0AAD9GQ05_9STRA</name>